<comment type="caution">
    <text evidence="2">The sequence shown here is derived from an EMBL/GenBank/DDBJ whole genome shotgun (WGS) entry which is preliminary data.</text>
</comment>
<feature type="compositionally biased region" description="Polar residues" evidence="1">
    <location>
        <begin position="104"/>
        <end position="115"/>
    </location>
</feature>
<dbReference type="EMBL" id="JBGBPQ010000001">
    <property type="protein sequence ID" value="KAL1529450.1"/>
    <property type="molecule type" value="Genomic_DNA"/>
</dbReference>
<sequence length="171" mass="18236">MLVGYGSSEEEAGDEPLHLPQLAAFVPSDAGDDDDDEEEEPDAAPQKPAPSPVSQSTAEHSEPRLPSLDDVLAGAESDAAALLQSSESSSATHARTLDDEVRPSKQQRLGGSPSAQPDVPSRALAPAPRKEAERSQPKETTREKNKRKQKLGQANFTLKWDRDCGAEKAGL</sequence>
<keyword evidence="3" id="KW-1185">Reference proteome</keyword>
<reference evidence="2 3" key="1">
    <citation type="journal article" date="2024" name="Science">
        <title>Giant polyketide synthase enzymes in the biosynthesis of giant marine polyether toxins.</title>
        <authorList>
            <person name="Fallon T.R."/>
            <person name="Shende V.V."/>
            <person name="Wierzbicki I.H."/>
            <person name="Pendleton A.L."/>
            <person name="Watervoot N.F."/>
            <person name="Auber R.P."/>
            <person name="Gonzalez D.J."/>
            <person name="Wisecaver J.H."/>
            <person name="Moore B.S."/>
        </authorList>
    </citation>
    <scope>NUCLEOTIDE SEQUENCE [LARGE SCALE GENOMIC DNA]</scope>
    <source>
        <strain evidence="2 3">12B1</strain>
    </source>
</reference>
<proteinExistence type="predicted"/>
<evidence type="ECO:0000313" key="3">
    <source>
        <dbReference type="Proteomes" id="UP001515480"/>
    </source>
</evidence>
<feature type="compositionally biased region" description="Acidic residues" evidence="1">
    <location>
        <begin position="30"/>
        <end position="42"/>
    </location>
</feature>
<organism evidence="2 3">
    <name type="scientific">Prymnesium parvum</name>
    <name type="common">Toxic golden alga</name>
    <dbReference type="NCBI Taxonomy" id="97485"/>
    <lineage>
        <taxon>Eukaryota</taxon>
        <taxon>Haptista</taxon>
        <taxon>Haptophyta</taxon>
        <taxon>Prymnesiophyceae</taxon>
        <taxon>Prymnesiales</taxon>
        <taxon>Prymnesiaceae</taxon>
        <taxon>Prymnesium</taxon>
    </lineage>
</organism>
<evidence type="ECO:0000256" key="1">
    <source>
        <dbReference type="SAM" id="MobiDB-lite"/>
    </source>
</evidence>
<accession>A0AB34K9Z5</accession>
<feature type="compositionally biased region" description="Basic and acidic residues" evidence="1">
    <location>
        <begin position="128"/>
        <end position="143"/>
    </location>
</feature>
<feature type="region of interest" description="Disordered" evidence="1">
    <location>
        <begin position="1"/>
        <end position="171"/>
    </location>
</feature>
<gene>
    <name evidence="2" type="ORF">AB1Y20_000397</name>
</gene>
<evidence type="ECO:0000313" key="2">
    <source>
        <dbReference type="EMBL" id="KAL1529450.1"/>
    </source>
</evidence>
<protein>
    <submittedName>
        <fullName evidence="2">Uncharacterized protein</fullName>
    </submittedName>
</protein>
<dbReference type="Proteomes" id="UP001515480">
    <property type="component" value="Unassembled WGS sequence"/>
</dbReference>
<feature type="compositionally biased region" description="Low complexity" evidence="1">
    <location>
        <begin position="75"/>
        <end position="91"/>
    </location>
</feature>
<name>A0AB34K9Z5_PRYPA</name>
<feature type="compositionally biased region" description="Basic and acidic residues" evidence="1">
    <location>
        <begin position="159"/>
        <end position="171"/>
    </location>
</feature>
<dbReference type="AlphaFoldDB" id="A0AB34K9Z5"/>